<keyword evidence="8 9" id="KW-0961">Cell wall biogenesis/degradation</keyword>
<dbReference type="InterPro" id="IPR007730">
    <property type="entry name" value="SPOR-like_dom"/>
</dbReference>
<gene>
    <name evidence="13" type="ORF">MSZNOR_1574</name>
</gene>
<evidence type="ECO:0000259" key="11">
    <source>
        <dbReference type="PROSITE" id="PS51724"/>
    </source>
</evidence>
<dbReference type="Gene3D" id="2.40.440.10">
    <property type="entry name" value="L,D-transpeptidase catalytic domain-like"/>
    <property type="match status" value="1"/>
</dbReference>
<evidence type="ECO:0000256" key="2">
    <source>
        <dbReference type="ARBA" id="ARBA00005992"/>
    </source>
</evidence>
<dbReference type="InterPro" id="IPR050979">
    <property type="entry name" value="LD-transpeptidase"/>
</dbReference>
<dbReference type="EMBL" id="OX458333">
    <property type="protein sequence ID" value="CAI8800009.1"/>
    <property type="molecule type" value="Genomic_DNA"/>
</dbReference>
<dbReference type="InterPro" id="IPR036680">
    <property type="entry name" value="SPOR-like_sf"/>
</dbReference>
<feature type="domain" description="SPOR" evidence="11">
    <location>
        <begin position="396"/>
        <end position="473"/>
    </location>
</feature>
<keyword evidence="7 9" id="KW-0573">Peptidoglycan synthesis</keyword>
<comment type="similarity">
    <text evidence="2">Belongs to the YkuD family.</text>
</comment>
<name>A0ABM9I047_9GAMM</name>
<dbReference type="SUPFAM" id="SSF110997">
    <property type="entry name" value="Sporulation related repeat"/>
    <property type="match status" value="1"/>
</dbReference>
<keyword evidence="4" id="KW-0808">Transferase</keyword>
<feature type="active site" description="Proton donor/acceptor" evidence="9">
    <location>
        <position position="258"/>
    </location>
</feature>
<evidence type="ECO:0000313" key="14">
    <source>
        <dbReference type="Proteomes" id="UP001162030"/>
    </source>
</evidence>
<dbReference type="Gene3D" id="3.30.70.1070">
    <property type="entry name" value="Sporulation related repeat"/>
    <property type="match status" value="1"/>
</dbReference>
<feature type="transmembrane region" description="Helical" evidence="10">
    <location>
        <begin position="29"/>
        <end position="47"/>
    </location>
</feature>
<dbReference type="InterPro" id="IPR005490">
    <property type="entry name" value="LD_TPept_cat_dom"/>
</dbReference>
<keyword evidence="6 9" id="KW-0133">Cell shape</keyword>
<keyword evidence="10" id="KW-0472">Membrane</keyword>
<dbReference type="PROSITE" id="PS51724">
    <property type="entry name" value="SPOR"/>
    <property type="match status" value="1"/>
</dbReference>
<reference evidence="13 14" key="1">
    <citation type="submission" date="2023-03" db="EMBL/GenBank/DDBJ databases">
        <authorList>
            <person name="Pearce D."/>
        </authorList>
    </citation>
    <scope>NUCLEOTIDE SEQUENCE [LARGE SCALE GENOMIC DNA]</scope>
    <source>
        <strain evidence="13">Msz</strain>
    </source>
</reference>
<accession>A0ABM9I047</accession>
<keyword evidence="10" id="KW-1133">Transmembrane helix</keyword>
<dbReference type="Pfam" id="PF05036">
    <property type="entry name" value="SPOR"/>
    <property type="match status" value="1"/>
</dbReference>
<keyword evidence="14" id="KW-1185">Reference proteome</keyword>
<evidence type="ECO:0000256" key="7">
    <source>
        <dbReference type="ARBA" id="ARBA00022984"/>
    </source>
</evidence>
<evidence type="ECO:0000256" key="4">
    <source>
        <dbReference type="ARBA" id="ARBA00022679"/>
    </source>
</evidence>
<dbReference type="InterPro" id="IPR018392">
    <property type="entry name" value="LysM"/>
</dbReference>
<evidence type="ECO:0000256" key="1">
    <source>
        <dbReference type="ARBA" id="ARBA00004752"/>
    </source>
</evidence>
<keyword evidence="5" id="KW-0378">Hydrolase</keyword>
<dbReference type="PANTHER" id="PTHR30582:SF24">
    <property type="entry name" value="L,D-TRANSPEPTIDASE ERFK_SRFK-RELATED"/>
    <property type="match status" value="1"/>
</dbReference>
<dbReference type="Pfam" id="PF03734">
    <property type="entry name" value="YkuD"/>
    <property type="match status" value="1"/>
</dbReference>
<feature type="active site" description="Nucleophile" evidence="9">
    <location>
        <position position="274"/>
    </location>
</feature>
<evidence type="ECO:0000256" key="6">
    <source>
        <dbReference type="ARBA" id="ARBA00022960"/>
    </source>
</evidence>
<evidence type="ECO:0000313" key="13">
    <source>
        <dbReference type="EMBL" id="CAI8800009.1"/>
    </source>
</evidence>
<keyword evidence="10" id="KW-0812">Transmembrane</keyword>
<sequence length="489" mass="54339">MRQGAHWYTFVAVLQSWTLYQPRRRKRQLILILGFCCGLSACAYRPMPEILAHRQSDWGWLPPPIEEPLVEPEKESAPVASPPIASLETHRFRIAKDEGVLGSLGVIELQRGDVLPDIARHFGLGYDEIAAANPELDPWLPDSNSRALIPAQFVLPRAPRRGLVINLAAMRLFYFPAKGNGTEVVTYPIGIGREGRATPTGAMRIVRKARNPTWYPTKNIRNEHLRRGDPLPAAVPPGPDNPLGKYALYLSRQMYLVHGTNKPYSVGLRASNGCIRLYPEDVSKLYPQIPLNEPVYIVNQPYLIGQRGGVVYLQAYRVPEELNEKSLTKTLRADLKKWEQDQSQPLDWDKIERILKESRGIPLPISAGTSPVDVVIATAQPIVRPAKWFGQPEPAPKGAGSWYVFATETASETTALRLAAMLNHQGPPIPARTVQKGERYQVIAGPFADAKAAKAAVRRLKADLELEGRILPPEAIRQQSHPPKSAANP</sequence>
<dbReference type="PANTHER" id="PTHR30582">
    <property type="entry name" value="L,D-TRANSPEPTIDASE"/>
    <property type="match status" value="1"/>
</dbReference>
<evidence type="ECO:0000256" key="5">
    <source>
        <dbReference type="ARBA" id="ARBA00022801"/>
    </source>
</evidence>
<evidence type="ECO:0000259" key="12">
    <source>
        <dbReference type="PROSITE" id="PS52029"/>
    </source>
</evidence>
<dbReference type="Proteomes" id="UP001162030">
    <property type="component" value="Chromosome"/>
</dbReference>
<dbReference type="PROSITE" id="PS52029">
    <property type="entry name" value="LD_TPASE"/>
    <property type="match status" value="1"/>
</dbReference>
<evidence type="ECO:0000256" key="10">
    <source>
        <dbReference type="SAM" id="Phobius"/>
    </source>
</evidence>
<dbReference type="CDD" id="cd00118">
    <property type="entry name" value="LysM"/>
    <property type="match status" value="1"/>
</dbReference>
<evidence type="ECO:0000256" key="8">
    <source>
        <dbReference type="ARBA" id="ARBA00023316"/>
    </source>
</evidence>
<organism evidence="13 14">
    <name type="scientific">Methylocaldum szegediense</name>
    <dbReference type="NCBI Taxonomy" id="73780"/>
    <lineage>
        <taxon>Bacteria</taxon>
        <taxon>Pseudomonadati</taxon>
        <taxon>Pseudomonadota</taxon>
        <taxon>Gammaproteobacteria</taxon>
        <taxon>Methylococcales</taxon>
        <taxon>Methylococcaceae</taxon>
        <taxon>Methylocaldum</taxon>
    </lineage>
</organism>
<evidence type="ECO:0000256" key="9">
    <source>
        <dbReference type="PROSITE-ProRule" id="PRU01373"/>
    </source>
</evidence>
<proteinExistence type="inferred from homology"/>
<keyword evidence="3" id="KW-0328">Glycosyltransferase</keyword>
<dbReference type="CDD" id="cd16913">
    <property type="entry name" value="YkuD_like"/>
    <property type="match status" value="1"/>
</dbReference>
<dbReference type="SUPFAM" id="SSF141523">
    <property type="entry name" value="L,D-transpeptidase catalytic domain-like"/>
    <property type="match status" value="1"/>
</dbReference>
<evidence type="ECO:0000256" key="3">
    <source>
        <dbReference type="ARBA" id="ARBA00022676"/>
    </source>
</evidence>
<dbReference type="RefSeq" id="WP_317963847.1">
    <property type="nucleotide sequence ID" value="NZ_OX458333.1"/>
</dbReference>
<comment type="pathway">
    <text evidence="1 9">Cell wall biogenesis; peptidoglycan biosynthesis.</text>
</comment>
<protein>
    <submittedName>
        <fullName evidence="13">L,D-transpeptidase ErfK/SrfK</fullName>
    </submittedName>
</protein>
<feature type="domain" description="L,D-TPase catalytic" evidence="12">
    <location>
        <begin position="161"/>
        <end position="298"/>
    </location>
</feature>
<dbReference type="InterPro" id="IPR038063">
    <property type="entry name" value="Transpep_catalytic_dom"/>
</dbReference>